<comment type="caution">
    <text evidence="1">The sequence shown here is derived from an EMBL/GenBank/DDBJ whole genome shotgun (WGS) entry which is preliminary data.</text>
</comment>
<organism evidence="1 2">
    <name type="scientific">OM182 bacterium MED-G24</name>
    <dbReference type="NCBI Taxonomy" id="1986255"/>
    <lineage>
        <taxon>Bacteria</taxon>
        <taxon>Pseudomonadati</taxon>
        <taxon>Pseudomonadota</taxon>
        <taxon>Gammaproteobacteria</taxon>
        <taxon>OMG group</taxon>
        <taxon>OM182 clade</taxon>
    </lineage>
</organism>
<reference evidence="1 2" key="1">
    <citation type="submission" date="2017-08" db="EMBL/GenBank/DDBJ databases">
        <title>Fine stratification of microbial communities through a metagenomic profile of the photic zone.</title>
        <authorList>
            <person name="Haro-Moreno J.M."/>
            <person name="Lopez-Perez M."/>
            <person name="De La Torre J."/>
            <person name="Picazo A."/>
            <person name="Camacho A."/>
            <person name="Rodriguez-Valera F."/>
        </authorList>
    </citation>
    <scope>NUCLEOTIDE SEQUENCE [LARGE SCALE GENOMIC DNA]</scope>
    <source>
        <strain evidence="1">MED-G24</strain>
    </source>
</reference>
<dbReference type="Proteomes" id="UP000219327">
    <property type="component" value="Unassembled WGS sequence"/>
</dbReference>
<dbReference type="EMBL" id="NTKD01000010">
    <property type="protein sequence ID" value="PDH40609.1"/>
    <property type="molecule type" value="Genomic_DNA"/>
</dbReference>
<accession>A0A2A5WVU2</accession>
<dbReference type="AlphaFoldDB" id="A0A2A5WVU2"/>
<protein>
    <submittedName>
        <fullName evidence="1">Uncharacterized protein</fullName>
    </submittedName>
</protein>
<proteinExistence type="predicted"/>
<sequence>MRLLPFVIFEPHRNLAAEAVAEYLKYRHCDVSDEFAGVHEIIGVLANDYTVNKGAVLARLIPFGGRRINAVARAARRLLKPVDIRDFARVQSNSIESSSVEFCLDWLVELDQDSGQRAINDLSCAIQPMAIHDQLGAVEDVTENNYVGLGPTQVLQFKPFESYFAETDPILGYLSSREGFEEAIENIVEVWKSHREDAQYFRAFCGV</sequence>
<evidence type="ECO:0000313" key="1">
    <source>
        <dbReference type="EMBL" id="PDH40609.1"/>
    </source>
</evidence>
<evidence type="ECO:0000313" key="2">
    <source>
        <dbReference type="Proteomes" id="UP000219327"/>
    </source>
</evidence>
<gene>
    <name evidence="1" type="ORF">CNE99_03350</name>
</gene>
<name>A0A2A5WVU2_9GAMM</name>